<dbReference type="EMBL" id="MCFD01000014">
    <property type="protein sequence ID" value="ORX66889.1"/>
    <property type="molecule type" value="Genomic_DNA"/>
</dbReference>
<name>A0A1Y1W053_9FUNG</name>
<gene>
    <name evidence="3" type="ORF">DL89DRAFT_295241</name>
</gene>
<dbReference type="InterPro" id="IPR051112">
    <property type="entry name" value="CWC26_splicing_factor"/>
</dbReference>
<feature type="compositionally biased region" description="Basic and acidic residues" evidence="2">
    <location>
        <begin position="94"/>
        <end position="123"/>
    </location>
</feature>
<dbReference type="RefSeq" id="XP_040740848.1">
    <property type="nucleotide sequence ID" value="XM_040890615.1"/>
</dbReference>
<evidence type="ECO:0000313" key="3">
    <source>
        <dbReference type="EMBL" id="ORX66889.1"/>
    </source>
</evidence>
<evidence type="ECO:0008006" key="5">
    <source>
        <dbReference type="Google" id="ProtNLM"/>
    </source>
</evidence>
<evidence type="ECO:0000256" key="1">
    <source>
        <dbReference type="ARBA" id="ARBA00011069"/>
    </source>
</evidence>
<accession>A0A1Y1W053</accession>
<dbReference type="PANTHER" id="PTHR31809">
    <property type="entry name" value="BUD13 HOMOLOG"/>
    <property type="match status" value="1"/>
</dbReference>
<dbReference type="Proteomes" id="UP000193922">
    <property type="component" value="Unassembled WGS sequence"/>
</dbReference>
<dbReference type="GO" id="GO:0070274">
    <property type="term" value="C:RES complex"/>
    <property type="evidence" value="ECO:0007669"/>
    <property type="project" value="TreeGrafter"/>
</dbReference>
<dbReference type="InterPro" id="IPR018609">
    <property type="entry name" value="Bud13"/>
</dbReference>
<dbReference type="OrthoDB" id="6022at2759"/>
<dbReference type="Pfam" id="PF09736">
    <property type="entry name" value="Bud13"/>
    <property type="match status" value="1"/>
</dbReference>
<reference evidence="3 4" key="1">
    <citation type="submission" date="2016-07" db="EMBL/GenBank/DDBJ databases">
        <title>Pervasive Adenine N6-methylation of Active Genes in Fungi.</title>
        <authorList>
            <consortium name="DOE Joint Genome Institute"/>
            <person name="Mondo S.J."/>
            <person name="Dannebaum R.O."/>
            <person name="Kuo R.C."/>
            <person name="Labutti K."/>
            <person name="Haridas S."/>
            <person name="Kuo A."/>
            <person name="Salamov A."/>
            <person name="Ahrendt S.R."/>
            <person name="Lipzen A."/>
            <person name="Sullivan W."/>
            <person name="Andreopoulos W.B."/>
            <person name="Clum A."/>
            <person name="Lindquist E."/>
            <person name="Daum C."/>
            <person name="Ramamoorthy G.K."/>
            <person name="Gryganskyi A."/>
            <person name="Culley D."/>
            <person name="Magnuson J.K."/>
            <person name="James T.Y."/>
            <person name="O'Malley M.A."/>
            <person name="Stajich J.E."/>
            <person name="Spatafora J.W."/>
            <person name="Visel A."/>
            <person name="Grigoriev I.V."/>
        </authorList>
    </citation>
    <scope>NUCLEOTIDE SEQUENCE [LARGE SCALE GENOMIC DNA]</scope>
    <source>
        <strain evidence="3 4">ATCC 12442</strain>
    </source>
</reference>
<evidence type="ECO:0000256" key="2">
    <source>
        <dbReference type="SAM" id="MobiDB-lite"/>
    </source>
</evidence>
<comment type="similarity">
    <text evidence="1">Belongs to the CWC26 family.</text>
</comment>
<keyword evidence="4" id="KW-1185">Reference proteome</keyword>
<evidence type="ECO:0000313" key="4">
    <source>
        <dbReference type="Proteomes" id="UP000193922"/>
    </source>
</evidence>
<comment type="caution">
    <text evidence="3">The sequence shown here is derived from an EMBL/GenBank/DDBJ whole genome shotgun (WGS) entry which is preliminary data.</text>
</comment>
<organism evidence="3 4">
    <name type="scientific">Linderina pennispora</name>
    <dbReference type="NCBI Taxonomy" id="61395"/>
    <lineage>
        <taxon>Eukaryota</taxon>
        <taxon>Fungi</taxon>
        <taxon>Fungi incertae sedis</taxon>
        <taxon>Zoopagomycota</taxon>
        <taxon>Kickxellomycotina</taxon>
        <taxon>Kickxellomycetes</taxon>
        <taxon>Kickxellales</taxon>
        <taxon>Kickxellaceae</taxon>
        <taxon>Linderina</taxon>
    </lineage>
</organism>
<feature type="region of interest" description="Disordered" evidence="2">
    <location>
        <begin position="1"/>
        <end position="123"/>
    </location>
</feature>
<dbReference type="STRING" id="61395.A0A1Y1W053"/>
<dbReference type="GeneID" id="63807263"/>
<dbReference type="AlphaFoldDB" id="A0A1Y1W053"/>
<dbReference type="GO" id="GO:0000398">
    <property type="term" value="P:mRNA splicing, via spliceosome"/>
    <property type="evidence" value="ECO:0007669"/>
    <property type="project" value="TreeGrafter"/>
</dbReference>
<dbReference type="GO" id="GO:0005684">
    <property type="term" value="C:U2-type spliceosomal complex"/>
    <property type="evidence" value="ECO:0007669"/>
    <property type="project" value="TreeGrafter"/>
</dbReference>
<sequence length="257" mass="29689">MSLQDYLAKNYGSFDDAESEIPAPPPELTPASPKKPRFRPSSWRNISAPADFSDPVLQPNDDDQPTIASGAELLAKPPTPKPTADKPPAVSDTVYRDKYGKRIDIEQARHEETQRRQRQKDREALQREFNKGLVQRRRRHARTFIKQKAKKQEYPEYRGAAPPNRFGIRPGYRWDGVDRSNGFEKSMFAPNIMEAIEYQAKFDYDRKRQENRAALHQLRQQAKTENPHSIHSRATLNMGDFFIDCAHHQGINHAKNR</sequence>
<dbReference type="PANTHER" id="PTHR31809:SF0">
    <property type="entry name" value="BUD13 HOMOLOG"/>
    <property type="match status" value="1"/>
</dbReference>
<dbReference type="GO" id="GO:0003723">
    <property type="term" value="F:RNA binding"/>
    <property type="evidence" value="ECO:0007669"/>
    <property type="project" value="TreeGrafter"/>
</dbReference>
<proteinExistence type="inferred from homology"/>
<protein>
    <recommendedName>
        <fullName evidence="5">BUD13 homolog</fullName>
    </recommendedName>
</protein>